<sequence length="832" mass="95927">MVKNKDLFRDILVNQLWRPDADISDRMDVSQQNIACLLTHFLLVMSEIPGQTTLVTPLVEIALRPENMTKAFLPTMPQDDIDEIERAVLAASSAFENPKFYKCKNGHRYLIGNCGRPWIKQKCNVCNEGIGGVRHNLDEGNIQDDGKDTTETGHLLGQADESSVVTVPERNLNRASFAIVRLLLHLAMYSGTKYNLEAVCQFIKPNIDASVVCGYIMEHIKLDLQSIQRVLGKSNDEVYLLIHYILADIVNKHNMNVIGENCAPNMCGLTNKEGRLQWESEFVGRYINPVVDDIESILDSCNHKLVNDTRLGFNALIRVIYELDSNSEIQNKENLQYHPLSWQFRREINIDLFSQMLNTSKEECKTLMSFFQEEHHLRAIRFVPSILRLHQLLIHKYSRQLDREEAENLNISEVRMQIERERRYEDFDHLLEDFKAAWQCIRQSLDNFQLSVDGTFVKVRKELCRVQIDDSTPISYLLPTTKGSGFISYAMLYFLIKKQNTFLQSLSSNNLPEVNIRDISHAHLISYHPEKDLLPMAMASCNYSFEIGKDAQTEYNFKDLEIQIIDKFLFSKSTIKIKEIETFTYRAEATNAVVFKTLLQKIPQVRLKPTVKVQIISEVLQKTLPVICDSIDRLDIAISYMIPVCLDSEAMLYDFMVGTLKMENPLPSQKAEQISKFKHTMSLWITLAHERGKLLAKYNKDTFEWVSEHLKEPMTEEQTSIIRTLLDKLPVEHLDSLVELLFECIVLRMDIPENIDDEDYCDSSGVSLRDTLIGYIDVTPYEENFKIEETLMTTISKFPSEIDTPEIVLTTHAVAVWNLANTAFIERQSQRY</sequence>
<evidence type="ECO:0000256" key="1">
    <source>
        <dbReference type="ARBA" id="ARBA00004496"/>
    </source>
</evidence>
<keyword evidence="4" id="KW-0863">Zinc-finger</keyword>
<dbReference type="InterPro" id="IPR046439">
    <property type="entry name" value="ZF_RZ_dom"/>
</dbReference>
<evidence type="ECO:0000256" key="5">
    <source>
        <dbReference type="ARBA" id="ARBA00022833"/>
    </source>
</evidence>
<dbReference type="PANTHER" id="PTHR22605">
    <property type="entry name" value="RZ-TYPE DOMAIN-CONTAINING PROTEIN"/>
    <property type="match status" value="1"/>
</dbReference>
<gene>
    <name evidence="9" type="ORF">MGAL_10B043415</name>
</gene>
<dbReference type="EMBL" id="UYJE01009138">
    <property type="protein sequence ID" value="VDI70333.1"/>
    <property type="molecule type" value="Genomic_DNA"/>
</dbReference>
<keyword evidence="6" id="KW-0391">Immunity</keyword>
<dbReference type="Proteomes" id="UP000596742">
    <property type="component" value="Unassembled WGS sequence"/>
</dbReference>
<evidence type="ECO:0000313" key="10">
    <source>
        <dbReference type="Proteomes" id="UP000596742"/>
    </source>
</evidence>
<dbReference type="GO" id="GO:0002376">
    <property type="term" value="P:immune system process"/>
    <property type="evidence" value="ECO:0007669"/>
    <property type="project" value="UniProtKB-KW"/>
</dbReference>
<evidence type="ECO:0000256" key="3">
    <source>
        <dbReference type="ARBA" id="ARBA00022723"/>
    </source>
</evidence>
<evidence type="ECO:0000259" key="8">
    <source>
        <dbReference type="PROSITE" id="PS51981"/>
    </source>
</evidence>
<dbReference type="PANTHER" id="PTHR22605:SF16">
    <property type="entry name" value="E3 UBIQUITIN-PROTEIN LIGASE RNF213"/>
    <property type="match status" value="1"/>
</dbReference>
<dbReference type="OrthoDB" id="6147936at2759"/>
<evidence type="ECO:0000256" key="6">
    <source>
        <dbReference type="ARBA" id="ARBA00022859"/>
    </source>
</evidence>
<evidence type="ECO:0000256" key="7">
    <source>
        <dbReference type="SAM" id="Coils"/>
    </source>
</evidence>
<reference evidence="9" key="1">
    <citation type="submission" date="2018-11" db="EMBL/GenBank/DDBJ databases">
        <authorList>
            <person name="Alioto T."/>
            <person name="Alioto T."/>
        </authorList>
    </citation>
    <scope>NUCLEOTIDE SEQUENCE</scope>
</reference>
<keyword evidence="10" id="KW-1185">Reference proteome</keyword>
<proteinExistence type="predicted"/>
<dbReference type="GO" id="GO:0016887">
    <property type="term" value="F:ATP hydrolysis activity"/>
    <property type="evidence" value="ECO:0007669"/>
    <property type="project" value="InterPro"/>
</dbReference>
<keyword evidence="3" id="KW-0479">Metal-binding</keyword>
<comment type="subcellular location">
    <subcellularLocation>
        <location evidence="1">Cytoplasm</location>
    </subcellularLocation>
</comment>
<organism evidence="9 10">
    <name type="scientific">Mytilus galloprovincialis</name>
    <name type="common">Mediterranean mussel</name>
    <dbReference type="NCBI Taxonomy" id="29158"/>
    <lineage>
        <taxon>Eukaryota</taxon>
        <taxon>Metazoa</taxon>
        <taxon>Spiralia</taxon>
        <taxon>Lophotrochozoa</taxon>
        <taxon>Mollusca</taxon>
        <taxon>Bivalvia</taxon>
        <taxon>Autobranchia</taxon>
        <taxon>Pteriomorphia</taxon>
        <taxon>Mytilida</taxon>
        <taxon>Mytiloidea</taxon>
        <taxon>Mytilidae</taxon>
        <taxon>Mytilinae</taxon>
        <taxon>Mytilus</taxon>
    </lineage>
</organism>
<feature type="coiled-coil region" evidence="7">
    <location>
        <begin position="387"/>
        <end position="421"/>
    </location>
</feature>
<keyword evidence="5" id="KW-0862">Zinc</keyword>
<protein>
    <recommendedName>
        <fullName evidence="8">RZ-type domain-containing protein</fullName>
    </recommendedName>
</protein>
<keyword evidence="2" id="KW-0963">Cytoplasm</keyword>
<name>A0A8B6GX96_MYTGA</name>
<evidence type="ECO:0000313" key="9">
    <source>
        <dbReference type="EMBL" id="VDI70333.1"/>
    </source>
</evidence>
<dbReference type="PROSITE" id="PS51981">
    <property type="entry name" value="ZF_RZ"/>
    <property type="match status" value="1"/>
</dbReference>
<evidence type="ECO:0000256" key="2">
    <source>
        <dbReference type="ARBA" id="ARBA00022490"/>
    </source>
</evidence>
<dbReference type="GO" id="GO:0005737">
    <property type="term" value="C:cytoplasm"/>
    <property type="evidence" value="ECO:0007669"/>
    <property type="project" value="UniProtKB-SubCell"/>
</dbReference>
<feature type="domain" description="RZ-type" evidence="8">
    <location>
        <begin position="76"/>
        <end position="152"/>
    </location>
</feature>
<dbReference type="AlphaFoldDB" id="A0A8B6GX96"/>
<dbReference type="Pfam" id="PF20173">
    <property type="entry name" value="ZnF_RZ-type"/>
    <property type="match status" value="1"/>
</dbReference>
<evidence type="ECO:0000256" key="4">
    <source>
        <dbReference type="ARBA" id="ARBA00022771"/>
    </source>
</evidence>
<accession>A0A8B6GX96</accession>
<comment type="caution">
    <text evidence="9">The sequence shown here is derived from an EMBL/GenBank/DDBJ whole genome shotgun (WGS) entry which is preliminary data.</text>
</comment>
<keyword evidence="7" id="KW-0175">Coiled coil</keyword>
<dbReference type="GO" id="GO:0008270">
    <property type="term" value="F:zinc ion binding"/>
    <property type="evidence" value="ECO:0007669"/>
    <property type="project" value="UniProtKB-KW"/>
</dbReference>
<dbReference type="GO" id="GO:0004842">
    <property type="term" value="F:ubiquitin-protein transferase activity"/>
    <property type="evidence" value="ECO:0007669"/>
    <property type="project" value="InterPro"/>
</dbReference>
<dbReference type="InterPro" id="IPR031248">
    <property type="entry name" value="RNF213"/>
</dbReference>